<keyword evidence="9" id="KW-1185">Reference proteome</keyword>
<dbReference type="InterPro" id="IPR007627">
    <property type="entry name" value="RNA_pol_sigma70_r2"/>
</dbReference>
<feature type="domain" description="RNA polymerase sigma factor 70 region 4 type 2" evidence="6">
    <location>
        <begin position="111"/>
        <end position="162"/>
    </location>
</feature>
<proteinExistence type="inferred from homology"/>
<dbReference type="InterPro" id="IPR013324">
    <property type="entry name" value="RNA_pol_sigma_r3/r4-like"/>
</dbReference>
<dbReference type="Proteomes" id="UP000474967">
    <property type="component" value="Unassembled WGS sequence"/>
</dbReference>
<dbReference type="InterPro" id="IPR036388">
    <property type="entry name" value="WH-like_DNA-bd_sf"/>
</dbReference>
<dbReference type="EMBL" id="JAAGWY010000002">
    <property type="protein sequence ID" value="NEN06754.1"/>
    <property type="molecule type" value="Genomic_DNA"/>
</dbReference>
<feature type="domain" description="DUF6596" evidence="7">
    <location>
        <begin position="180"/>
        <end position="280"/>
    </location>
</feature>
<evidence type="ECO:0000256" key="1">
    <source>
        <dbReference type="ARBA" id="ARBA00010641"/>
    </source>
</evidence>
<comment type="caution">
    <text evidence="8">The sequence shown here is derived from an EMBL/GenBank/DDBJ whole genome shotgun (WGS) entry which is preliminary data.</text>
</comment>
<dbReference type="AlphaFoldDB" id="A0A6L9Y0E3"/>
<organism evidence="8 9">
    <name type="scientific">Leifsonia tongyongensis</name>
    <dbReference type="NCBI Taxonomy" id="1268043"/>
    <lineage>
        <taxon>Bacteria</taxon>
        <taxon>Bacillati</taxon>
        <taxon>Actinomycetota</taxon>
        <taxon>Actinomycetes</taxon>
        <taxon>Micrococcales</taxon>
        <taxon>Microbacteriaceae</taxon>
        <taxon>Leifsonia</taxon>
    </lineage>
</organism>
<evidence type="ECO:0000256" key="2">
    <source>
        <dbReference type="ARBA" id="ARBA00023015"/>
    </source>
</evidence>
<dbReference type="PANTHER" id="PTHR47756:SF2">
    <property type="entry name" value="BLL6612 PROTEIN"/>
    <property type="match status" value="1"/>
</dbReference>
<accession>A0A6L9Y0E3</accession>
<evidence type="ECO:0000313" key="9">
    <source>
        <dbReference type="Proteomes" id="UP000474967"/>
    </source>
</evidence>
<name>A0A6L9Y0E3_9MICO</name>
<dbReference type="GO" id="GO:0006352">
    <property type="term" value="P:DNA-templated transcription initiation"/>
    <property type="evidence" value="ECO:0007669"/>
    <property type="project" value="InterPro"/>
</dbReference>
<evidence type="ECO:0000256" key="4">
    <source>
        <dbReference type="ARBA" id="ARBA00023163"/>
    </source>
</evidence>
<dbReference type="InterPro" id="IPR013249">
    <property type="entry name" value="RNA_pol_sigma70_r4_t2"/>
</dbReference>
<sequence>MTTELESAFREDWPIILGAVVRYTGDLQLAEDSVQEAFVRALASEADGAVVSNPSAWITTVARRIAVDTIRKGQTLARTLPALATEALLSNEIVMPDETFTFTGDERLELILLVCHPDLAEEARVAMALRFVCGVATRDIAAVFLVSESTMAARLTRAKKRIRDSEARFAFDDEAAVAARVPDALTTLYLLYTVGHAAPEGSPLSTREFRRDAIALARDLVRLAPSDPEASGLLALLLLTEARQGTRFDADGELRSLEEADRAVWDRRAIDEGVELATRSLPGRGRFALQAGIAGLHALAPTWRATDWTMVARLYDRLIEVWPSPSAQLSRIVARGYSDDVGPEAALAELDAVAGDLGQQLRGQAAAVRGDLLRRSDAPEAAVVAYREAISVEPNDRVRRFLERRVAELGG</sequence>
<dbReference type="Pfam" id="PF04542">
    <property type="entry name" value="Sigma70_r2"/>
    <property type="match status" value="1"/>
</dbReference>
<comment type="similarity">
    <text evidence="1">Belongs to the sigma-70 factor family. ECF subfamily.</text>
</comment>
<dbReference type="GO" id="GO:0016987">
    <property type="term" value="F:sigma factor activity"/>
    <property type="evidence" value="ECO:0007669"/>
    <property type="project" value="UniProtKB-KW"/>
</dbReference>
<keyword evidence="4" id="KW-0804">Transcription</keyword>
<keyword evidence="2" id="KW-0805">Transcription regulation</keyword>
<dbReference type="GO" id="GO:0003677">
    <property type="term" value="F:DNA binding"/>
    <property type="evidence" value="ECO:0007669"/>
    <property type="project" value="InterPro"/>
</dbReference>
<evidence type="ECO:0000259" key="7">
    <source>
        <dbReference type="Pfam" id="PF20239"/>
    </source>
</evidence>
<dbReference type="Pfam" id="PF20239">
    <property type="entry name" value="DUF6596"/>
    <property type="match status" value="1"/>
</dbReference>
<evidence type="ECO:0000259" key="6">
    <source>
        <dbReference type="Pfam" id="PF08281"/>
    </source>
</evidence>
<dbReference type="SUPFAM" id="SSF88659">
    <property type="entry name" value="Sigma3 and sigma4 domains of RNA polymerase sigma factors"/>
    <property type="match status" value="1"/>
</dbReference>
<dbReference type="RefSeq" id="WP_163290134.1">
    <property type="nucleotide sequence ID" value="NZ_JAAGWY010000002.1"/>
</dbReference>
<evidence type="ECO:0000313" key="8">
    <source>
        <dbReference type="EMBL" id="NEN06754.1"/>
    </source>
</evidence>
<dbReference type="SUPFAM" id="SSF88946">
    <property type="entry name" value="Sigma2 domain of RNA polymerase sigma factors"/>
    <property type="match status" value="1"/>
</dbReference>
<dbReference type="Gene3D" id="1.10.10.10">
    <property type="entry name" value="Winged helix-like DNA-binding domain superfamily/Winged helix DNA-binding domain"/>
    <property type="match status" value="1"/>
</dbReference>
<dbReference type="PANTHER" id="PTHR47756">
    <property type="entry name" value="BLL6612 PROTEIN-RELATED"/>
    <property type="match status" value="1"/>
</dbReference>
<dbReference type="InterPro" id="IPR046531">
    <property type="entry name" value="DUF6596"/>
</dbReference>
<gene>
    <name evidence="8" type="ORF">G3T36_12850</name>
</gene>
<dbReference type="NCBIfam" id="TIGR02937">
    <property type="entry name" value="sigma70-ECF"/>
    <property type="match status" value="1"/>
</dbReference>
<dbReference type="Gene3D" id="1.10.1740.10">
    <property type="match status" value="1"/>
</dbReference>
<dbReference type="InterPro" id="IPR013325">
    <property type="entry name" value="RNA_pol_sigma_r2"/>
</dbReference>
<dbReference type="InterPro" id="IPR014284">
    <property type="entry name" value="RNA_pol_sigma-70_dom"/>
</dbReference>
<feature type="domain" description="RNA polymerase sigma-70 region 2" evidence="5">
    <location>
        <begin position="15"/>
        <end position="74"/>
    </location>
</feature>
<evidence type="ECO:0000259" key="5">
    <source>
        <dbReference type="Pfam" id="PF04542"/>
    </source>
</evidence>
<protein>
    <submittedName>
        <fullName evidence="8">Sigma-70 family RNA polymerase sigma factor</fullName>
    </submittedName>
</protein>
<dbReference type="Pfam" id="PF08281">
    <property type="entry name" value="Sigma70_r4_2"/>
    <property type="match status" value="1"/>
</dbReference>
<keyword evidence="3" id="KW-0731">Sigma factor</keyword>
<reference evidence="8 9" key="1">
    <citation type="journal article" date="2014" name="J. Microbiol.">
        <title>Diaminobutyricibacter tongyongensis gen. nov., sp. nov. and Homoserinibacter gongjuensis gen. nov., sp. nov. belong to the family Microbacteriaceae.</title>
        <authorList>
            <person name="Kim S.J."/>
            <person name="Ahn J.H."/>
            <person name="Weon H.Y."/>
            <person name="Hamada M."/>
            <person name="Suzuki K."/>
            <person name="Kwon S.W."/>
        </authorList>
    </citation>
    <scope>NUCLEOTIDE SEQUENCE [LARGE SCALE GENOMIC DNA]</scope>
    <source>
        <strain evidence="8 9">NBRC 108724</strain>
    </source>
</reference>
<evidence type="ECO:0000256" key="3">
    <source>
        <dbReference type="ARBA" id="ARBA00023082"/>
    </source>
</evidence>